<dbReference type="GO" id="GO:0034085">
    <property type="term" value="P:establishment of sister chromatid cohesion"/>
    <property type="evidence" value="ECO:0007669"/>
    <property type="project" value="TreeGrafter"/>
</dbReference>
<dbReference type="OrthoDB" id="267079at2759"/>
<protein>
    <recommendedName>
        <fullName evidence="5">ATP-dependent DNA helicase CHL1</fullName>
        <ecNumber evidence="18">5.6.2.3</ecNumber>
    </recommendedName>
    <alternativeName>
        <fullName evidence="4">ATP-dependent DNA helicase chl1</fullName>
    </alternativeName>
    <alternativeName>
        <fullName evidence="17">Chromosome loss protein 1</fullName>
    </alternativeName>
    <alternativeName>
        <fullName evidence="19 20">DNA 5'-3' helicase CHL1</fullName>
    </alternativeName>
</protein>
<dbReference type="FunFam" id="3.40.50.300:FF:002774">
    <property type="entry name" value="ATP-dependent DNA helicase chl1"/>
    <property type="match status" value="1"/>
</dbReference>
<evidence type="ECO:0000256" key="16">
    <source>
        <dbReference type="ARBA" id="ARBA00023306"/>
    </source>
</evidence>
<evidence type="ECO:0000256" key="7">
    <source>
        <dbReference type="ARBA" id="ARBA00022741"/>
    </source>
</evidence>
<dbReference type="PANTHER" id="PTHR11472:SF41">
    <property type="entry name" value="ATP-DEPENDENT DNA HELICASE DDX11-RELATED"/>
    <property type="match status" value="1"/>
</dbReference>
<keyword evidence="9 25" id="KW-0347">Helicase</keyword>
<evidence type="ECO:0000256" key="22">
    <source>
        <dbReference type="ARBA" id="ARBA00048954"/>
    </source>
</evidence>
<dbReference type="GO" id="GO:0051536">
    <property type="term" value="F:iron-sulfur cluster binding"/>
    <property type="evidence" value="ECO:0007669"/>
    <property type="project" value="UniProtKB-KW"/>
</dbReference>
<dbReference type="InterPro" id="IPR027417">
    <property type="entry name" value="P-loop_NTPase"/>
</dbReference>
<evidence type="ECO:0000256" key="8">
    <source>
        <dbReference type="ARBA" id="ARBA00022801"/>
    </source>
</evidence>
<keyword evidence="12" id="KW-0411">Iron-sulfur</keyword>
<dbReference type="GO" id="GO:0005524">
    <property type="term" value="F:ATP binding"/>
    <property type="evidence" value="ECO:0007669"/>
    <property type="project" value="UniProtKB-KW"/>
</dbReference>
<dbReference type="InterPro" id="IPR006555">
    <property type="entry name" value="ATP-dep_Helicase_C"/>
</dbReference>
<dbReference type="InterPro" id="IPR013020">
    <property type="entry name" value="Rad3/Chl1-like"/>
</dbReference>
<dbReference type="InterPro" id="IPR010614">
    <property type="entry name" value="RAD3-like_helicase_DEAD"/>
</dbReference>
<keyword evidence="8" id="KW-0378">Hydrolase</keyword>
<dbReference type="KEGG" id="apuu:APUU_31485A"/>
<keyword evidence="14" id="KW-0413">Isomerase</keyword>
<keyword evidence="13" id="KW-0238">DNA-binding</keyword>
<evidence type="ECO:0000256" key="17">
    <source>
        <dbReference type="ARBA" id="ARBA00029709"/>
    </source>
</evidence>
<dbReference type="GO" id="GO:0046872">
    <property type="term" value="F:metal ion binding"/>
    <property type="evidence" value="ECO:0007669"/>
    <property type="project" value="UniProtKB-KW"/>
</dbReference>
<feature type="compositionally biased region" description="Polar residues" evidence="23">
    <location>
        <begin position="156"/>
        <end position="172"/>
    </location>
</feature>
<evidence type="ECO:0000256" key="6">
    <source>
        <dbReference type="ARBA" id="ARBA00022723"/>
    </source>
</evidence>
<comment type="function">
    <text evidence="21">ATP-dependent DNA helicase important for chromosome transmission and normal cell cycle progression in G(2)/M. May have a role in changing DNA topology to allow the loading of proteins involved in maintaining sister chromatid cohesion in the vicinity of the centromeres. Has a specific role in chromosome segregation during meiosis II.</text>
</comment>
<evidence type="ECO:0000256" key="2">
    <source>
        <dbReference type="ARBA" id="ARBA00004123"/>
    </source>
</evidence>
<evidence type="ECO:0000256" key="10">
    <source>
        <dbReference type="ARBA" id="ARBA00022840"/>
    </source>
</evidence>
<dbReference type="GO" id="GO:0016818">
    <property type="term" value="F:hydrolase activity, acting on acid anhydrides, in phosphorus-containing anhydrides"/>
    <property type="evidence" value="ECO:0007669"/>
    <property type="project" value="InterPro"/>
</dbReference>
<accession>A0A7R8AN68</accession>
<evidence type="ECO:0000256" key="14">
    <source>
        <dbReference type="ARBA" id="ARBA00023235"/>
    </source>
</evidence>
<dbReference type="PANTHER" id="PTHR11472">
    <property type="entry name" value="DNA REPAIR DEAD HELICASE RAD3/XP-D SUBFAMILY MEMBER"/>
    <property type="match status" value="1"/>
</dbReference>
<comment type="subcellular location">
    <subcellularLocation>
        <location evidence="2">Nucleus</location>
    </subcellularLocation>
</comment>
<keyword evidence="15" id="KW-0539">Nucleus</keyword>
<evidence type="ECO:0000256" key="4">
    <source>
        <dbReference type="ARBA" id="ARBA00016387"/>
    </source>
</evidence>
<evidence type="ECO:0000256" key="19">
    <source>
        <dbReference type="ARBA" id="ARBA00044998"/>
    </source>
</evidence>
<dbReference type="FunFam" id="3.40.50.300:FF:001372">
    <property type="entry name" value="ATP-dependent DNA helicase chl1"/>
    <property type="match status" value="1"/>
</dbReference>
<evidence type="ECO:0000259" key="24">
    <source>
        <dbReference type="PROSITE" id="PS51193"/>
    </source>
</evidence>
<keyword evidence="6" id="KW-0479">Metal-binding</keyword>
<dbReference type="Proteomes" id="UP000654913">
    <property type="component" value="Chromosome 3"/>
</dbReference>
<dbReference type="GO" id="GO:0006974">
    <property type="term" value="P:DNA damage response"/>
    <property type="evidence" value="ECO:0007669"/>
    <property type="project" value="UniProtKB-ARBA"/>
</dbReference>
<feature type="region of interest" description="Disordered" evidence="23">
    <location>
        <begin position="108"/>
        <end position="172"/>
    </location>
</feature>
<dbReference type="InterPro" id="IPR002464">
    <property type="entry name" value="DNA/RNA_helicase_DEAH_CS"/>
</dbReference>
<dbReference type="PROSITE" id="PS00690">
    <property type="entry name" value="DEAH_ATP_HELICASE"/>
    <property type="match status" value="1"/>
</dbReference>
<reference evidence="25" key="1">
    <citation type="submission" date="2021-01" db="EMBL/GenBank/DDBJ databases">
        <authorList>
            <consortium name="Aspergillus puulaauensis MK2 genome sequencing consortium"/>
            <person name="Kazuki M."/>
            <person name="Futagami T."/>
        </authorList>
    </citation>
    <scope>NUCLEOTIDE SEQUENCE</scope>
    <source>
        <strain evidence="25">MK2</strain>
    </source>
</reference>
<evidence type="ECO:0000256" key="5">
    <source>
        <dbReference type="ARBA" id="ARBA00017386"/>
    </source>
</evidence>
<dbReference type="Pfam" id="PF06733">
    <property type="entry name" value="DEAD_2"/>
    <property type="match status" value="1"/>
</dbReference>
<gene>
    <name evidence="25" type="primary">CHL1</name>
    <name evidence="25" type="ORF">APUU_31485A</name>
</gene>
<keyword evidence="7" id="KW-0547">Nucleotide-binding</keyword>
<dbReference type="SMART" id="SM00491">
    <property type="entry name" value="HELICc2"/>
    <property type="match status" value="1"/>
</dbReference>
<dbReference type="AlphaFoldDB" id="A0A7R8AN68"/>
<dbReference type="NCBIfam" id="TIGR00604">
    <property type="entry name" value="rad3"/>
    <property type="match status" value="1"/>
</dbReference>
<feature type="compositionally biased region" description="Acidic residues" evidence="23">
    <location>
        <begin position="140"/>
        <end position="155"/>
    </location>
</feature>
<evidence type="ECO:0000256" key="15">
    <source>
        <dbReference type="ARBA" id="ARBA00023242"/>
    </source>
</evidence>
<evidence type="ECO:0000256" key="23">
    <source>
        <dbReference type="SAM" id="MobiDB-lite"/>
    </source>
</evidence>
<evidence type="ECO:0000256" key="21">
    <source>
        <dbReference type="ARBA" id="ARBA00045702"/>
    </source>
</evidence>
<dbReference type="Pfam" id="PF13307">
    <property type="entry name" value="Helicase_C_2"/>
    <property type="match status" value="1"/>
</dbReference>
<dbReference type="GO" id="GO:0003677">
    <property type="term" value="F:DNA binding"/>
    <property type="evidence" value="ECO:0007669"/>
    <property type="project" value="UniProtKB-KW"/>
</dbReference>
<keyword evidence="26" id="KW-1185">Reference proteome</keyword>
<dbReference type="SUPFAM" id="SSF52540">
    <property type="entry name" value="P-loop containing nucleoside triphosphate hydrolases"/>
    <property type="match status" value="1"/>
</dbReference>
<dbReference type="EMBL" id="AP024445">
    <property type="protein sequence ID" value="BCS23260.1"/>
    <property type="molecule type" value="Genomic_DNA"/>
</dbReference>
<evidence type="ECO:0000256" key="11">
    <source>
        <dbReference type="ARBA" id="ARBA00023004"/>
    </source>
</evidence>
<comment type="similarity">
    <text evidence="3">Belongs to the DEAD box helicase family. DEAH subfamily. DDX11/CHL1 sub-subfamily.</text>
</comment>
<evidence type="ECO:0000313" key="26">
    <source>
        <dbReference type="Proteomes" id="UP000654913"/>
    </source>
</evidence>
<dbReference type="EC" id="5.6.2.3" evidence="18"/>
<comment type="catalytic activity">
    <reaction evidence="22">
        <text>ATP + H2O = ADP + phosphate + H(+)</text>
        <dbReference type="Rhea" id="RHEA:13065"/>
        <dbReference type="ChEBI" id="CHEBI:15377"/>
        <dbReference type="ChEBI" id="CHEBI:15378"/>
        <dbReference type="ChEBI" id="CHEBI:30616"/>
        <dbReference type="ChEBI" id="CHEBI:43474"/>
        <dbReference type="ChEBI" id="CHEBI:456216"/>
        <dbReference type="EC" id="5.6.2.3"/>
    </reaction>
</comment>
<dbReference type="GO" id="GO:0005634">
    <property type="term" value="C:nucleus"/>
    <property type="evidence" value="ECO:0007669"/>
    <property type="project" value="UniProtKB-SubCell"/>
</dbReference>
<name>A0A7R8AN68_9EURO</name>
<evidence type="ECO:0000256" key="12">
    <source>
        <dbReference type="ARBA" id="ARBA00023014"/>
    </source>
</evidence>
<evidence type="ECO:0000256" key="20">
    <source>
        <dbReference type="ARBA" id="ARBA00045008"/>
    </source>
</evidence>
<proteinExistence type="inferred from homology"/>
<dbReference type="GO" id="GO:0006139">
    <property type="term" value="P:nucleobase-containing compound metabolic process"/>
    <property type="evidence" value="ECO:0007669"/>
    <property type="project" value="InterPro"/>
</dbReference>
<dbReference type="CDD" id="cd18788">
    <property type="entry name" value="SF2_C_XPD"/>
    <property type="match status" value="1"/>
</dbReference>
<dbReference type="GO" id="GO:0043139">
    <property type="term" value="F:5'-3' DNA helicase activity"/>
    <property type="evidence" value="ECO:0007669"/>
    <property type="project" value="UniProtKB-EC"/>
</dbReference>
<comment type="cofactor">
    <cofactor evidence="1">
        <name>[4Fe-4S] cluster</name>
        <dbReference type="ChEBI" id="CHEBI:49883"/>
    </cofactor>
</comment>
<dbReference type="RefSeq" id="XP_041555454.1">
    <property type="nucleotide sequence ID" value="XM_041702694.1"/>
</dbReference>
<organism evidence="25 26">
    <name type="scientific">Aspergillus puulaauensis</name>
    <dbReference type="NCBI Taxonomy" id="1220207"/>
    <lineage>
        <taxon>Eukaryota</taxon>
        <taxon>Fungi</taxon>
        <taxon>Dikarya</taxon>
        <taxon>Ascomycota</taxon>
        <taxon>Pezizomycotina</taxon>
        <taxon>Eurotiomycetes</taxon>
        <taxon>Eurotiomycetidae</taxon>
        <taxon>Eurotiales</taxon>
        <taxon>Aspergillaceae</taxon>
        <taxon>Aspergillus</taxon>
    </lineage>
</organism>
<evidence type="ECO:0000256" key="3">
    <source>
        <dbReference type="ARBA" id="ARBA00008435"/>
    </source>
</evidence>
<sequence length="856" mass="96939">MELPVSEKFHHPYSPYDIQLQFMQSLYTCLEEGKVAIFESPTGTGKSLSLICGSLTWLRDHKRKSFLETVQNVTCDDDEPEWMMEFAKRETGRAIAEKRKEFERRLAKVRREEEQQTAALNNPDGPRKRQKIGNALPNGDDIDDDNQFALDDYDSETNGPSPSLKESTASNGLSSSTLELLERLKGHESKVQSEEGDGTDDIKIFYCSRTHSQLMQFANELRRVTLPSSVPEEIKEVFTEEELEERIKHLSLGSRKNLCINPKVASLGDPTAINERCLELQQPNTTEQQRCSFLPSKEDEMKALSFRDHALSTVKDIEDLGNLGKKMNICPYYASRPVVSQSEIITLPYPLLLQRSAREALNISIKDHIIVIDEAHNLMDAISNIHSVTITLSQLQTSIFQLTTYARKFKTRLKGKNRSYVAQVIRLITSIADHLQSILNNKQPSEGSVLPSDLMSGKGVDQINPYKLSRYLQESKLARKVDGYVDFAQNKTEQRTTTKATVPVLFHIQSFLLPLMNVSAEGRLFYTKVQGDIQLDYMLLDPTNHFREIVENARAVILAGGTMSPMSDYLSHLFSYVPRDRLDTFSYGHVIPSENLTAHNLALGVQGSEFDFTYDGRDSEKMIFDLGLTIARICHAIPDGVVAFFPSYDYLRQVLNIWKKPIPDERGQSFYQIIEKEKPIIYESREMETTTDDLLHHYANVIENGKGALLLSVVGGKLSEGINFSDKLGRGVLIVGLPFPNIRSPVWQAKIKYIEQKAYQNHSSDPEETRRSSAKAAGRDFYENACMRAVNQCIGRAIRHRNDHAAIVLIDKRYGRSKIQSKLPGWIQQSFKKDSANLPAGATLGALARFFYNKMR</sequence>
<evidence type="ECO:0000313" key="25">
    <source>
        <dbReference type="EMBL" id="BCS23260.1"/>
    </source>
</evidence>
<dbReference type="GeneID" id="64973265"/>
<dbReference type="Gene3D" id="3.40.50.300">
    <property type="entry name" value="P-loop containing nucleotide triphosphate hydrolases"/>
    <property type="match status" value="3"/>
</dbReference>
<keyword evidence="11" id="KW-0408">Iron</keyword>
<dbReference type="InterPro" id="IPR045028">
    <property type="entry name" value="DinG/Rad3-like"/>
</dbReference>
<dbReference type="SMART" id="SM00488">
    <property type="entry name" value="DEXDc2"/>
    <property type="match status" value="1"/>
</dbReference>
<dbReference type="InterPro" id="IPR006554">
    <property type="entry name" value="Helicase-like_DEXD_c2"/>
</dbReference>
<reference evidence="25" key="2">
    <citation type="submission" date="2021-02" db="EMBL/GenBank/DDBJ databases">
        <title>Aspergillus puulaauensis MK2 genome sequence.</title>
        <authorList>
            <person name="Futagami T."/>
            <person name="Mori K."/>
            <person name="Kadooka C."/>
            <person name="Tanaka T."/>
        </authorList>
    </citation>
    <scope>NUCLEOTIDE SEQUENCE</scope>
    <source>
        <strain evidence="25">MK2</strain>
    </source>
</reference>
<evidence type="ECO:0000256" key="1">
    <source>
        <dbReference type="ARBA" id="ARBA00001966"/>
    </source>
</evidence>
<keyword evidence="16" id="KW-0131">Cell cycle</keyword>
<dbReference type="InterPro" id="IPR014013">
    <property type="entry name" value="Helic_SF1/SF2_ATP-bd_DinG/Rad3"/>
</dbReference>
<evidence type="ECO:0000256" key="9">
    <source>
        <dbReference type="ARBA" id="ARBA00022806"/>
    </source>
</evidence>
<keyword evidence="10" id="KW-0067">ATP-binding</keyword>
<dbReference type="PROSITE" id="PS51193">
    <property type="entry name" value="HELICASE_ATP_BIND_2"/>
    <property type="match status" value="1"/>
</dbReference>
<evidence type="ECO:0000256" key="18">
    <source>
        <dbReference type="ARBA" id="ARBA00044969"/>
    </source>
</evidence>
<feature type="domain" description="Helicase ATP-binding" evidence="24">
    <location>
        <begin position="5"/>
        <end position="425"/>
    </location>
</feature>
<evidence type="ECO:0000256" key="13">
    <source>
        <dbReference type="ARBA" id="ARBA00023125"/>
    </source>
</evidence>